<dbReference type="PANTHER" id="PTHR21198:SF7">
    <property type="entry name" value="ASPARTATE-GLUTAMATE RACEMASE FAMILY"/>
    <property type="match status" value="1"/>
</dbReference>
<dbReference type="InterPro" id="IPR004380">
    <property type="entry name" value="Asp_race"/>
</dbReference>
<dbReference type="EMBL" id="JAGGLI010000016">
    <property type="protein sequence ID" value="MBP2027826.1"/>
    <property type="molecule type" value="Genomic_DNA"/>
</dbReference>
<dbReference type="GO" id="GO:0047689">
    <property type="term" value="F:aspartate racemase activity"/>
    <property type="evidence" value="ECO:0007669"/>
    <property type="project" value="UniProtKB-EC"/>
</dbReference>
<evidence type="ECO:0000313" key="3">
    <source>
        <dbReference type="EMBL" id="MBP2027826.1"/>
    </source>
</evidence>
<name>A0ABS4KL08_9FIRM</name>
<gene>
    <name evidence="3" type="ORF">J2Z35_001624</name>
</gene>
<dbReference type="InterPro" id="IPR001920">
    <property type="entry name" value="Asp/Glu_race"/>
</dbReference>
<dbReference type="EC" id="5.1.1.13" evidence="3"/>
<dbReference type="NCBIfam" id="TIGR00035">
    <property type="entry name" value="asp_race"/>
    <property type="match status" value="1"/>
</dbReference>
<accession>A0ABS4KL08</accession>
<dbReference type="Gene3D" id="3.40.50.1860">
    <property type="match status" value="2"/>
</dbReference>
<evidence type="ECO:0000256" key="1">
    <source>
        <dbReference type="ARBA" id="ARBA00007847"/>
    </source>
</evidence>
<dbReference type="Pfam" id="PF01177">
    <property type="entry name" value="Asp_Glu_race"/>
    <property type="match status" value="1"/>
</dbReference>
<evidence type="ECO:0000313" key="4">
    <source>
        <dbReference type="Proteomes" id="UP001314903"/>
    </source>
</evidence>
<reference evidence="3 4" key="1">
    <citation type="submission" date="2021-03" db="EMBL/GenBank/DDBJ databases">
        <title>Genomic Encyclopedia of Type Strains, Phase IV (KMG-IV): sequencing the most valuable type-strain genomes for metagenomic binning, comparative biology and taxonomic classification.</title>
        <authorList>
            <person name="Goeker M."/>
        </authorList>
    </citation>
    <scope>NUCLEOTIDE SEQUENCE [LARGE SCALE GENOMIC DNA]</scope>
    <source>
        <strain evidence="3 4">DSM 27512</strain>
    </source>
</reference>
<comment type="caution">
    <text evidence="3">The sequence shown here is derived from an EMBL/GenBank/DDBJ whole genome shotgun (WGS) entry which is preliminary data.</text>
</comment>
<keyword evidence="4" id="KW-1185">Reference proteome</keyword>
<comment type="similarity">
    <text evidence="1">Belongs to the aspartate/glutamate racemases family.</text>
</comment>
<dbReference type="SUPFAM" id="SSF53681">
    <property type="entry name" value="Aspartate/glutamate racemase"/>
    <property type="match status" value="2"/>
</dbReference>
<dbReference type="InterPro" id="IPR015942">
    <property type="entry name" value="Asp/Glu/hydantoin_racemase"/>
</dbReference>
<keyword evidence="2 3" id="KW-0413">Isomerase</keyword>
<sequence length="232" mass="25680">MNNKVIGIIGGMGPEATANFYMNLIKATKVNADQDHFRVIIDSNSKIPDRTKAILGRGESPVNQMIDAAKNLEKTGVDIGCIPCITAHYFIEDVSKAVNYPILNALKELEKFIELRFSNIKKIGILATSGTVNSELFTKYLKDYHVIYPSKEIQQNKVMEAIYSDEIGIKSGKDFKEAKRLLIEAGEYLISEGADVLIAGCTEIVLAIKPEDFSKPLVDPMEVVIKKLIGEI</sequence>
<dbReference type="PANTHER" id="PTHR21198">
    <property type="entry name" value="GLUTAMATE RACEMASE"/>
    <property type="match status" value="1"/>
</dbReference>
<proteinExistence type="inferred from homology"/>
<dbReference type="RefSeq" id="WP_209660886.1">
    <property type="nucleotide sequence ID" value="NZ_JAGGLI010000016.1"/>
</dbReference>
<dbReference type="Proteomes" id="UP001314903">
    <property type="component" value="Unassembled WGS sequence"/>
</dbReference>
<organism evidence="3 4">
    <name type="scientific">Acetoanaerobium pronyense</name>
    <dbReference type="NCBI Taxonomy" id="1482736"/>
    <lineage>
        <taxon>Bacteria</taxon>
        <taxon>Bacillati</taxon>
        <taxon>Bacillota</taxon>
        <taxon>Clostridia</taxon>
        <taxon>Peptostreptococcales</taxon>
        <taxon>Filifactoraceae</taxon>
        <taxon>Acetoanaerobium</taxon>
    </lineage>
</organism>
<evidence type="ECO:0000256" key="2">
    <source>
        <dbReference type="ARBA" id="ARBA00023235"/>
    </source>
</evidence>
<protein>
    <submittedName>
        <fullName evidence="3">Aspartate racemase</fullName>
        <ecNumber evidence="3">5.1.1.13</ecNumber>
    </submittedName>
</protein>